<comment type="caution">
    <text evidence="2">The sequence shown here is derived from an EMBL/GenBank/DDBJ whole genome shotgun (WGS) entry which is preliminary data.</text>
</comment>
<keyword evidence="1" id="KW-1133">Transmembrane helix</keyword>
<keyword evidence="1" id="KW-0472">Membrane</keyword>
<organism evidence="2 3">
    <name type="scientific">Leptospira mayottensis 200901122</name>
    <dbReference type="NCBI Taxonomy" id="1193010"/>
    <lineage>
        <taxon>Bacteria</taxon>
        <taxon>Pseudomonadati</taxon>
        <taxon>Spirochaetota</taxon>
        <taxon>Spirochaetia</taxon>
        <taxon>Leptospirales</taxon>
        <taxon>Leptospiraceae</taxon>
        <taxon>Leptospira</taxon>
    </lineage>
</organism>
<evidence type="ECO:0000313" key="2">
    <source>
        <dbReference type="EMBL" id="EKR98804.1"/>
    </source>
</evidence>
<sequence length="50" mass="6140">MNKIYLQTQSHNNEGFNFSFEEKFYETSILILVLFSVLNFIFTFLLWKRK</sequence>
<gene>
    <name evidence="2" type="ORF">LEP1GSC125_0307</name>
</gene>
<proteinExistence type="predicted"/>
<protein>
    <submittedName>
        <fullName evidence="2">Uncharacterized protein</fullName>
    </submittedName>
</protein>
<dbReference type="EMBL" id="AKWM02000067">
    <property type="protein sequence ID" value="EKR98804.1"/>
    <property type="molecule type" value="Genomic_DNA"/>
</dbReference>
<name>A0AA87SXZ9_9LEPT</name>
<reference evidence="2 3" key="1">
    <citation type="journal article" date="2014" name="Int. J. Syst. Evol. Microbiol.">
        <title>Leptospira mayottensis sp. nov., a pathogenic species of the genus Leptospira isolated from humans.</title>
        <authorList>
            <person name="Bourhy P."/>
            <person name="Collet L."/>
            <person name="Brisse S."/>
            <person name="Picardeau M."/>
        </authorList>
    </citation>
    <scope>NUCLEOTIDE SEQUENCE [LARGE SCALE GENOMIC DNA]</scope>
    <source>
        <strain evidence="2 3">200901122</strain>
    </source>
</reference>
<dbReference type="AlphaFoldDB" id="A0AA87SXZ9"/>
<dbReference type="Proteomes" id="UP000001343">
    <property type="component" value="Unassembled WGS sequence"/>
</dbReference>
<accession>A0AA87SXZ9</accession>
<evidence type="ECO:0000313" key="3">
    <source>
        <dbReference type="Proteomes" id="UP000001343"/>
    </source>
</evidence>
<keyword evidence="1" id="KW-0812">Transmembrane</keyword>
<feature type="transmembrane region" description="Helical" evidence="1">
    <location>
        <begin position="29"/>
        <end position="47"/>
    </location>
</feature>
<evidence type="ECO:0000256" key="1">
    <source>
        <dbReference type="SAM" id="Phobius"/>
    </source>
</evidence>